<dbReference type="PANTHER" id="PTHR24015">
    <property type="entry name" value="OS07G0578800 PROTEIN-RELATED"/>
    <property type="match status" value="1"/>
</dbReference>
<name>A0ABD1NAN2_9FABA</name>
<dbReference type="Pfam" id="PF13041">
    <property type="entry name" value="PPR_2"/>
    <property type="match status" value="4"/>
</dbReference>
<feature type="domain" description="DYW" evidence="4">
    <location>
        <begin position="728"/>
        <end position="820"/>
    </location>
</feature>
<keyword evidence="6" id="KW-1185">Reference proteome</keyword>
<reference evidence="5 6" key="1">
    <citation type="submission" date="2024-08" db="EMBL/GenBank/DDBJ databases">
        <title>Insights into the chromosomal genome structure of Flemingia macrophylla.</title>
        <authorList>
            <person name="Ding Y."/>
            <person name="Zhao Y."/>
            <person name="Bi W."/>
            <person name="Wu M."/>
            <person name="Zhao G."/>
            <person name="Gong Y."/>
            <person name="Li W."/>
            <person name="Zhang P."/>
        </authorList>
    </citation>
    <scope>NUCLEOTIDE SEQUENCE [LARGE SCALE GENOMIC DNA]</scope>
    <source>
        <strain evidence="5">DYQJB</strain>
        <tissue evidence="5">Leaf</tissue>
    </source>
</reference>
<dbReference type="InterPro" id="IPR002885">
    <property type="entry name" value="PPR_rpt"/>
</dbReference>
<feature type="repeat" description="PPR" evidence="3">
    <location>
        <begin position="513"/>
        <end position="547"/>
    </location>
</feature>
<proteinExistence type="inferred from homology"/>
<dbReference type="FunFam" id="1.25.40.10:FF:000344">
    <property type="entry name" value="Pentatricopeptide repeat-containing protein"/>
    <property type="match status" value="1"/>
</dbReference>
<dbReference type="Pfam" id="PF01535">
    <property type="entry name" value="PPR"/>
    <property type="match status" value="4"/>
</dbReference>
<evidence type="ECO:0000313" key="6">
    <source>
        <dbReference type="Proteomes" id="UP001603857"/>
    </source>
</evidence>
<dbReference type="Pfam" id="PF14432">
    <property type="entry name" value="DYW_deaminase"/>
    <property type="match status" value="1"/>
</dbReference>
<organism evidence="5 6">
    <name type="scientific">Flemingia macrophylla</name>
    <dbReference type="NCBI Taxonomy" id="520843"/>
    <lineage>
        <taxon>Eukaryota</taxon>
        <taxon>Viridiplantae</taxon>
        <taxon>Streptophyta</taxon>
        <taxon>Embryophyta</taxon>
        <taxon>Tracheophyta</taxon>
        <taxon>Spermatophyta</taxon>
        <taxon>Magnoliopsida</taxon>
        <taxon>eudicotyledons</taxon>
        <taxon>Gunneridae</taxon>
        <taxon>Pentapetalae</taxon>
        <taxon>rosids</taxon>
        <taxon>fabids</taxon>
        <taxon>Fabales</taxon>
        <taxon>Fabaceae</taxon>
        <taxon>Papilionoideae</taxon>
        <taxon>50 kb inversion clade</taxon>
        <taxon>NPAAA clade</taxon>
        <taxon>indigoferoid/millettioid clade</taxon>
        <taxon>Phaseoleae</taxon>
        <taxon>Flemingia</taxon>
    </lineage>
</organism>
<protein>
    <recommendedName>
        <fullName evidence="4">DYW domain-containing protein</fullName>
    </recommendedName>
</protein>
<evidence type="ECO:0000313" key="5">
    <source>
        <dbReference type="EMBL" id="KAL2344762.1"/>
    </source>
</evidence>
<dbReference type="GO" id="GO:0016070">
    <property type="term" value="P:RNA metabolic process"/>
    <property type="evidence" value="ECO:0007669"/>
    <property type="project" value="UniProtKB-ARBA"/>
</dbReference>
<comment type="caution">
    <text evidence="5">The sequence shown here is derived from an EMBL/GenBank/DDBJ whole genome shotgun (WGS) entry which is preliminary data.</text>
</comment>
<dbReference type="EMBL" id="JBGMDY010000002">
    <property type="protein sequence ID" value="KAL2344762.1"/>
    <property type="molecule type" value="Genomic_DNA"/>
</dbReference>
<dbReference type="InterPro" id="IPR046848">
    <property type="entry name" value="E_motif"/>
</dbReference>
<evidence type="ECO:0000259" key="4">
    <source>
        <dbReference type="Pfam" id="PF14432"/>
    </source>
</evidence>
<feature type="repeat" description="PPR" evidence="3">
    <location>
        <begin position="209"/>
        <end position="243"/>
    </location>
</feature>
<gene>
    <name evidence="5" type="ORF">Fmac_006047</name>
</gene>
<comment type="similarity">
    <text evidence="1">Belongs to the PPR family. PCMP-H subfamily.</text>
</comment>
<feature type="repeat" description="PPR" evidence="3">
    <location>
        <begin position="411"/>
        <end position="445"/>
    </location>
</feature>
<dbReference type="InterPro" id="IPR011990">
    <property type="entry name" value="TPR-like_helical_dom_sf"/>
</dbReference>
<evidence type="ECO:0000256" key="2">
    <source>
        <dbReference type="ARBA" id="ARBA00022737"/>
    </source>
</evidence>
<feature type="repeat" description="PPR" evidence="3">
    <location>
        <begin position="310"/>
        <end position="344"/>
    </location>
</feature>
<evidence type="ECO:0000256" key="1">
    <source>
        <dbReference type="ARBA" id="ARBA00006643"/>
    </source>
</evidence>
<dbReference type="FunFam" id="1.25.40.10:FF:000343">
    <property type="entry name" value="Pentatricopeptide repeat-containing protein At3g58590"/>
    <property type="match status" value="1"/>
</dbReference>
<evidence type="ECO:0000256" key="3">
    <source>
        <dbReference type="PROSITE-ProRule" id="PRU00708"/>
    </source>
</evidence>
<sequence>MPLTGFHLRHTVSKIRIPCTLRGFFNAAPTPSFLSLHHAPFNQPPSTFSSLLHQFSNTLIHVKSVHAQIIKNWVSTENFLASKLIRAYADLGFLGTARKVFDQCPLLETIVCNAMMAGFLRNQQHMEVPKLFKKMGSCNVEIDSYTCNFALKACTSLLDDEIGMEIVGTVVGRGFHLHPFVGSSMVNFLVKCGYLDDAREVFDGMPEKDVACWNSIIGGYVQEGHFEEAIRIFLEMVGFAIRPSPVTMTSLLKACGENGLQKHGMCAHGCVLALGMGNDVFVLTSLVDMYSNLGDTNSAALVFNSMCSRSLISWNAMISGYVKNGNVSESFALFRRLVQSGYGFDSGTLMSLIQGCSQTSDLETGKILHACVLRKGLESNLVLPTAIVDMYSKCGAIKQATIVFRRIGKKNVVTWTAMLVGLSQNGYAEDALKLFCQMQEENVAANIVTLVSLVHCCAHLGSLQKGRSVHAHLIRHGYAFDVVSMSALIDMYAKCGKIHSAEKLFNNGFRLKDVILCNSMIMGYGMHGLGHYALRVYDRMIEERLKPNQTTFVSLLTACSHSGLVEEGKALFHCMERAHNIKPQDKHYACLVDLLGRAGHVEEADALVKQMPFEPSTPVLESLLSGCRTHKNTNMGIQIADRLISLDYLNSGIYVMLSNIYAEAKRWESVNYVRGLMRMQGLKKTPGYSLIEVGNQVYTFFANDNSNPYWTDICQLIENLRLVVEAEGYIPDTSCVLRDVNEPMKVKLLWGHSERLAIAFGLLSTPYGSLIRITKNLRVCVDCHTVTKYISKVVQREIIVRDANRFHHFVNGECSCHDFW</sequence>
<dbReference type="Pfam" id="PF20431">
    <property type="entry name" value="E_motif"/>
    <property type="match status" value="1"/>
</dbReference>
<dbReference type="FunFam" id="1.25.40.10:FF:000090">
    <property type="entry name" value="Pentatricopeptide repeat-containing protein, chloroplastic"/>
    <property type="match status" value="1"/>
</dbReference>
<keyword evidence="2" id="KW-0677">Repeat</keyword>
<dbReference type="PROSITE" id="PS51375">
    <property type="entry name" value="PPR"/>
    <property type="match status" value="4"/>
</dbReference>
<accession>A0ABD1NAN2</accession>
<dbReference type="Proteomes" id="UP001603857">
    <property type="component" value="Unassembled WGS sequence"/>
</dbReference>
<dbReference type="NCBIfam" id="TIGR00756">
    <property type="entry name" value="PPR"/>
    <property type="match status" value="5"/>
</dbReference>
<dbReference type="FunFam" id="1.25.40.10:FF:000436">
    <property type="entry name" value="Pentatricopeptide repeat-containing protein At5g39350 family"/>
    <property type="match status" value="1"/>
</dbReference>
<dbReference type="PANTHER" id="PTHR24015:SF908">
    <property type="entry name" value="OS10G0540100 PROTEIN"/>
    <property type="match status" value="1"/>
</dbReference>
<dbReference type="InterPro" id="IPR032867">
    <property type="entry name" value="DYW_dom"/>
</dbReference>
<dbReference type="Gene3D" id="1.25.40.10">
    <property type="entry name" value="Tetratricopeptide repeat domain"/>
    <property type="match status" value="5"/>
</dbReference>
<dbReference type="InterPro" id="IPR046960">
    <property type="entry name" value="PPR_At4g14850-like_plant"/>
</dbReference>
<dbReference type="AlphaFoldDB" id="A0ABD1NAN2"/>